<gene>
    <name evidence="2" type="ORF">MYCTH_2127928</name>
</gene>
<name>G2QHL6_THET4</name>
<dbReference type="OrthoDB" id="5232891at2759"/>
<dbReference type="EMBL" id="CP003005">
    <property type="protein sequence ID" value="AEO58876.1"/>
    <property type="molecule type" value="Genomic_DNA"/>
</dbReference>
<dbReference type="InParanoid" id="G2QHL6"/>
<feature type="region of interest" description="Disordered" evidence="1">
    <location>
        <begin position="128"/>
        <end position="152"/>
    </location>
</feature>
<dbReference type="OMA" id="HYSVRET"/>
<dbReference type="AlphaFoldDB" id="G2QHL6"/>
<dbReference type="Proteomes" id="UP000007322">
    <property type="component" value="Chromosome 4"/>
</dbReference>
<dbReference type="KEGG" id="mtm:MYCTH_2127928"/>
<dbReference type="RefSeq" id="XP_003664121.1">
    <property type="nucleotide sequence ID" value="XM_003664073.1"/>
</dbReference>
<dbReference type="HOGENOM" id="CLU_052531_0_0_1"/>
<proteinExistence type="predicted"/>
<dbReference type="VEuPathDB" id="FungiDB:MYCTH_2127928"/>
<evidence type="ECO:0000313" key="3">
    <source>
        <dbReference type="Proteomes" id="UP000007322"/>
    </source>
</evidence>
<protein>
    <submittedName>
        <fullName evidence="2">Uncharacterized protein</fullName>
    </submittedName>
</protein>
<evidence type="ECO:0000313" key="2">
    <source>
        <dbReference type="EMBL" id="AEO58876.1"/>
    </source>
</evidence>
<feature type="region of interest" description="Disordered" evidence="1">
    <location>
        <begin position="1"/>
        <end position="24"/>
    </location>
</feature>
<feature type="compositionally biased region" description="Low complexity" evidence="1">
    <location>
        <begin position="67"/>
        <end position="78"/>
    </location>
</feature>
<reference evidence="2 3" key="1">
    <citation type="journal article" date="2011" name="Nat. Biotechnol.">
        <title>Comparative genomic analysis of the thermophilic biomass-degrading fungi Myceliophthora thermophila and Thielavia terrestris.</title>
        <authorList>
            <person name="Berka R.M."/>
            <person name="Grigoriev I.V."/>
            <person name="Otillar R."/>
            <person name="Salamov A."/>
            <person name="Grimwood J."/>
            <person name="Reid I."/>
            <person name="Ishmael N."/>
            <person name="John T."/>
            <person name="Darmond C."/>
            <person name="Moisan M.-C."/>
            <person name="Henrissat B."/>
            <person name="Coutinho P.M."/>
            <person name="Lombard V."/>
            <person name="Natvig D.O."/>
            <person name="Lindquist E."/>
            <person name="Schmutz J."/>
            <person name="Lucas S."/>
            <person name="Harris P."/>
            <person name="Powlowski J."/>
            <person name="Bellemare A."/>
            <person name="Taylor D."/>
            <person name="Butler G."/>
            <person name="de Vries R.P."/>
            <person name="Allijn I.E."/>
            <person name="van den Brink J."/>
            <person name="Ushinsky S."/>
            <person name="Storms R."/>
            <person name="Powell A.J."/>
            <person name="Paulsen I.T."/>
            <person name="Elbourne L.D.H."/>
            <person name="Baker S.E."/>
            <person name="Magnuson J."/>
            <person name="LaBoissiere S."/>
            <person name="Clutterbuck A.J."/>
            <person name="Martinez D."/>
            <person name="Wogulis M."/>
            <person name="de Leon A.L."/>
            <person name="Rey M.W."/>
            <person name="Tsang A."/>
        </authorList>
    </citation>
    <scope>NUCLEOTIDE SEQUENCE [LARGE SCALE GENOMIC DNA]</scope>
    <source>
        <strain evidence="3">ATCC 42464 / BCRC 31852 / DSM 1799</strain>
    </source>
</reference>
<organism evidence="2 3">
    <name type="scientific">Thermothelomyces thermophilus (strain ATCC 42464 / BCRC 31852 / DSM 1799)</name>
    <name type="common">Sporotrichum thermophile</name>
    <dbReference type="NCBI Taxonomy" id="573729"/>
    <lineage>
        <taxon>Eukaryota</taxon>
        <taxon>Fungi</taxon>
        <taxon>Dikarya</taxon>
        <taxon>Ascomycota</taxon>
        <taxon>Pezizomycotina</taxon>
        <taxon>Sordariomycetes</taxon>
        <taxon>Sordariomycetidae</taxon>
        <taxon>Sordariales</taxon>
        <taxon>Chaetomiaceae</taxon>
        <taxon>Thermothelomyces</taxon>
    </lineage>
</organism>
<dbReference type="GeneID" id="11513752"/>
<keyword evidence="3" id="KW-1185">Reference proteome</keyword>
<feature type="region of interest" description="Disordered" evidence="1">
    <location>
        <begin position="45"/>
        <end position="79"/>
    </location>
</feature>
<evidence type="ECO:0000256" key="1">
    <source>
        <dbReference type="SAM" id="MobiDB-lite"/>
    </source>
</evidence>
<accession>G2QHL6</accession>
<dbReference type="eggNOG" id="ENOG502RJFE">
    <property type="taxonomic scope" value="Eukaryota"/>
</dbReference>
<sequence>MKRYATNHGLSVSPPKDVRRPTHFLSRTSSVDLIAEQYRAVLESRHASVHSGGEEEKEEEGWEPALSSGGDNDDSTGSRCFLSHEVTFEDPSRMVAEFPDPSPASEDGTLVSFKGDTVYFKPVSFSPVPSPVPAPAPNSNYDREPEAEAEIELEPELEPEWPHAAADAAAAHPLSRQKSPENNVSLQICLDLLTRELSSAMPAAGHCTGGRSSAPDAGMSALQVWVMIEAYERLRDHMAELSSSNEQARSMERMFDMWLRALYSIHDAMAEKAKAQAGRR</sequence>